<dbReference type="EMBL" id="HBIZ01053215">
    <property type="protein sequence ID" value="CAE0781389.1"/>
    <property type="molecule type" value="Transcribed_RNA"/>
</dbReference>
<evidence type="ECO:0000256" key="1">
    <source>
        <dbReference type="SAM" id="MobiDB-lite"/>
    </source>
</evidence>
<feature type="transmembrane region" description="Helical" evidence="2">
    <location>
        <begin position="444"/>
        <end position="466"/>
    </location>
</feature>
<feature type="transmembrane region" description="Helical" evidence="2">
    <location>
        <begin position="390"/>
        <end position="407"/>
    </location>
</feature>
<keyword evidence="2" id="KW-0472">Membrane</keyword>
<dbReference type="Gene3D" id="3.30.565.10">
    <property type="entry name" value="Histidine kinase-like ATPase, C-terminal domain"/>
    <property type="match status" value="1"/>
</dbReference>
<feature type="region of interest" description="Disordered" evidence="1">
    <location>
        <begin position="318"/>
        <end position="348"/>
    </location>
</feature>
<feature type="transmembrane region" description="Helical" evidence="2">
    <location>
        <begin position="413"/>
        <end position="432"/>
    </location>
</feature>
<dbReference type="InterPro" id="IPR036890">
    <property type="entry name" value="HATPase_C_sf"/>
</dbReference>
<feature type="transmembrane region" description="Helical" evidence="2">
    <location>
        <begin position="158"/>
        <end position="182"/>
    </location>
</feature>
<feature type="compositionally biased region" description="Low complexity" evidence="1">
    <location>
        <begin position="338"/>
        <end position="347"/>
    </location>
</feature>
<feature type="transmembrane region" description="Helical" evidence="2">
    <location>
        <begin position="219"/>
        <end position="238"/>
    </location>
</feature>
<proteinExistence type="predicted"/>
<evidence type="ECO:0008006" key="4">
    <source>
        <dbReference type="Google" id="ProtNLM"/>
    </source>
</evidence>
<reference evidence="3" key="1">
    <citation type="submission" date="2021-01" db="EMBL/GenBank/DDBJ databases">
        <authorList>
            <person name="Corre E."/>
            <person name="Pelletier E."/>
            <person name="Niang G."/>
            <person name="Scheremetjew M."/>
            <person name="Finn R."/>
            <person name="Kale V."/>
            <person name="Holt S."/>
            <person name="Cochrane G."/>
            <person name="Meng A."/>
            <person name="Brown T."/>
            <person name="Cohen L."/>
        </authorList>
    </citation>
    <scope>NUCLEOTIDE SEQUENCE</scope>
    <source>
        <strain evidence="3">CCMP645</strain>
    </source>
</reference>
<organism evidence="3">
    <name type="scientific">Chrysotila carterae</name>
    <name type="common">Marine alga</name>
    <name type="synonym">Syracosphaera carterae</name>
    <dbReference type="NCBI Taxonomy" id="13221"/>
    <lineage>
        <taxon>Eukaryota</taxon>
        <taxon>Haptista</taxon>
        <taxon>Haptophyta</taxon>
        <taxon>Prymnesiophyceae</taxon>
        <taxon>Isochrysidales</taxon>
        <taxon>Isochrysidaceae</taxon>
        <taxon>Chrysotila</taxon>
    </lineage>
</organism>
<feature type="transmembrane region" description="Helical" evidence="2">
    <location>
        <begin position="551"/>
        <end position="573"/>
    </location>
</feature>
<keyword evidence="2" id="KW-0812">Transmembrane</keyword>
<evidence type="ECO:0000256" key="2">
    <source>
        <dbReference type="SAM" id="Phobius"/>
    </source>
</evidence>
<feature type="transmembrane region" description="Helical" evidence="2">
    <location>
        <begin position="133"/>
        <end position="152"/>
    </location>
</feature>
<feature type="compositionally biased region" description="Low complexity" evidence="1">
    <location>
        <begin position="318"/>
        <end position="327"/>
    </location>
</feature>
<feature type="transmembrane region" description="Helical" evidence="2">
    <location>
        <begin position="510"/>
        <end position="531"/>
    </location>
</feature>
<dbReference type="AlphaFoldDB" id="A0A7S4BYP6"/>
<dbReference type="SUPFAM" id="SSF55874">
    <property type="entry name" value="ATPase domain of HSP90 chaperone/DNA topoisomerase II/histidine kinase"/>
    <property type="match status" value="1"/>
</dbReference>
<evidence type="ECO:0000313" key="3">
    <source>
        <dbReference type="EMBL" id="CAE0781389.1"/>
    </source>
</evidence>
<feature type="transmembrane region" description="Helical" evidence="2">
    <location>
        <begin position="478"/>
        <end position="498"/>
    </location>
</feature>
<accession>A0A7S4BYP6</accession>
<feature type="transmembrane region" description="Helical" evidence="2">
    <location>
        <begin position="194"/>
        <end position="213"/>
    </location>
</feature>
<protein>
    <recommendedName>
        <fullName evidence="4">Response regulatory domain-containing protein</fullName>
    </recommendedName>
</protein>
<gene>
    <name evidence="3" type="ORF">PCAR00345_LOCUS34053</name>
</gene>
<sequence length="1260" mass="134593">MTQAFSRRSYLARRRRVARAHLGVELGSSWPQSANASARPSCFRTAADCCTVADSDSMAPHEDPTKAAHQLSGMAAAEKSLSSTGRGSKRLGTFDAAIRASPTARVISSAYGTMLGSADAVLSEDLERFQATFTLSIAVCVLGIVLATVALLADRAFWGNFVLIIPYYSLIIFGRVCAASFADQRHAVVFFGRIWLLATLTTSVSFALLNKYYHFCEDLSLISTCCCALLTAFIPSYLKLMGVQPGIRFLTCATWLTASALSPKWTQMPHAHAQLFMTLAVIAGEAAGNGLVMLFRGPIAGVEKHPLPDDHVAKSALASPPALPDDSGPTGKACPANSSHTSRSAGRSSDDILNLDISAIRIVPVTLQFAPANIQEHYRAYKFEGSADRHAAFCAVGVVLGIVAAIMCPEEQLLGGVTVGFYLTLLTANSIIREQKLAAERAVLLLGRAWVGAAAVWLTLFAMLQLQLYTAFEVRHTGTIICYSILSAMMPAHLRLLALLIEHELAVKGLVVSIFASNYLLGLYNYLASALSSLNPDGASLPLSCVDGSLHAYYTLLTVLLTLSVGEIVSYSIKSVEMMAHVRFLKASKLTAVAEQRAKAAEEAMLAEMATVQRLEAQNAIDARNRLADSRLNHVIKGHCGTAVSSLITFIQMLPPYLLSPLPPHVQRFISAPIEQLGIVIHWSQRRQMLIQQEEGTYVSVRTPTNVEEVLESTLGNGGVVDADPAVRALSVDEGVLRLVVDEALMNARKYGRDGTIVMSASFNDDSLHVTVSNANKEGLPCRSAEEWAQLLQQQLRAPGAATKDVLGLPSIAKAVEQAHGSIVLSSELGNEQERTLLRLTLPASTTSFDDAGALDPDKAGLRSAVRALSEVPSFGRPREAPYEAAPCAAMRGEQTGGGERVCAGDELGVSEVGGVCCAPSRGVGEANACGGSSLSRQSLFCLSIDDAWQPRMLHTVLFEHYLHADMRLSGSLDGSAGQLPSFFFVALGVLDKTLQAMPANVPVRQADVVLLPERVCQTDGVSIARELRGGGFCGTICLLADQGAPLSHGAAEIDLVFDPSSSPGGMATRIIDLISRKALAPPAPSLHKSSSSTPSCRSASKLVCASIDDEDVPRMMLEVLIETYLGADMRYSCAVGASIEQQRAFADIALGLVDAELRPLAERRVVDVVVLDENINLSVSPPILGSNLIKELRARGFKGVTCIITGESAERVAQLQKQPSIDIVVEKGTPLRQLAEQIIRCSLEAGDKLSSVIDDEHAA</sequence>
<name>A0A7S4BYP6_CHRCT</name>
<keyword evidence="2" id="KW-1133">Transmembrane helix</keyword>